<dbReference type="Pfam" id="PF24525">
    <property type="entry name" value="TTC3"/>
    <property type="match status" value="1"/>
</dbReference>
<evidence type="ECO:0000256" key="6">
    <source>
        <dbReference type="ARBA" id="ARBA00022679"/>
    </source>
</evidence>
<feature type="region of interest" description="Disordered" evidence="13">
    <location>
        <begin position="1538"/>
        <end position="1571"/>
    </location>
</feature>
<accession>H2SU09</accession>
<dbReference type="PANTHER" id="PTHR17550:SF8">
    <property type="entry name" value="RING-TYPE E3 UBIQUITIN TRANSFERASE"/>
    <property type="match status" value="1"/>
</dbReference>
<keyword evidence="5" id="KW-0963">Cytoplasm</keyword>
<feature type="repeat" description="TPR" evidence="11">
    <location>
        <begin position="266"/>
        <end position="299"/>
    </location>
</feature>
<dbReference type="UniPathway" id="UPA00143"/>
<keyword evidence="8 10" id="KW-0863">Zinc-finger</keyword>
<dbReference type="Pfam" id="PF24905">
    <property type="entry name" value="TTC3_9th"/>
    <property type="match status" value="1"/>
</dbReference>
<dbReference type="STRING" id="31033.ENSTRUP00000015896"/>
<evidence type="ECO:0000256" key="2">
    <source>
        <dbReference type="ARBA" id="ARBA00004496"/>
    </source>
</evidence>
<dbReference type="GO" id="GO:0061630">
    <property type="term" value="F:ubiquitin protein ligase activity"/>
    <property type="evidence" value="ECO:0007669"/>
    <property type="project" value="UniProtKB-EC"/>
</dbReference>
<dbReference type="InterPro" id="IPR056870">
    <property type="entry name" value="TTC3/DZIP3/RBM44-like_helical"/>
</dbReference>
<dbReference type="InterPro" id="IPR001841">
    <property type="entry name" value="Znf_RING"/>
</dbReference>
<keyword evidence="6" id="KW-0808">Transferase</keyword>
<evidence type="ECO:0000256" key="3">
    <source>
        <dbReference type="ARBA" id="ARBA00004906"/>
    </source>
</evidence>
<evidence type="ECO:0000256" key="8">
    <source>
        <dbReference type="ARBA" id="ARBA00022771"/>
    </source>
</evidence>
<dbReference type="InterPro" id="IPR019734">
    <property type="entry name" value="TPR_rpt"/>
</dbReference>
<evidence type="ECO:0000313" key="16">
    <source>
        <dbReference type="Proteomes" id="UP000005226"/>
    </source>
</evidence>
<sequence length="1761" mass="199698">MKWPEPDRAPEVRNEFLFRTTLPEIHKRNRFSRRPNSKNNILLKTQQRVRSKEVKAANKDSVSATLEAGLDNVMDSDSDSDLGERENWQWLGHQNLTSSRSKHEELNIKYRAAHRMKICYFWLPILLQRDERHEAFRWALHINLIEKKEDLTIKHLQKIETLEAICRALERGILDPEQAKGVLWISNMFSLGFPMLFADAVHWLTIFGEPDMADRIKIFGSEQTCFMVLDFVFMQYGSFIKTMSSNVSAMLDSLKTIPSSYNMEKSEKMKEKGNEYFRKEQYEEAVKFYTQAINNCPDNHLIYGNRALCYIKSKKYLKAVCDGKRAILIEPFWPKGHYRYCEALFSLGEVQMAICANSLAINLCQSSEDGIKDLEKQYLKFHCQSGGFKVEQPMKSQKKRLNREHTPESGSGNDNTSKKVTPATSTDAPAAMKEAPAATAAPQKKVSQNKMGKKTRKNEREVLEGSSSKACEPTANGMTSKTQRVETGSLAGASNATKKMPKAKSSENEKQKKGDDKVKLCVELSRMVQDAHAALTDLRSYDAEQAFHKALVLLGTTTPKDLGLSTHDVLLLLYGHASALTAIGKQEKLAEAQGILKKMESYEERMFQCLVFYGIGRVFVRENRFAVALQPFLDSLHMVQNHIMPGKLTWPFTKEVVMETQPDYLKGLLEDAISSCKFPPNPDAICRSEKCLGKPEIYLTDPDFKGFIRIRCCQKCVVEYHMTCWKSYKTLSSCEKNEKEFLQGPCLTPDCIGQICSVEIFDHIGKVKCKFKETILKAEKQKKPKLTQKCSSLKKLKSKEERLIRRKQHKQARQESQVTNSEVLQQEEDSACQAPEKAWLQYRDRVLLQISQKMELFREEKSLCVATFASALKPWLKLDLSRKNQLALKLLHWEKEQLETLGQFAEVLLERKNRVWARVFIQVLGTCAGINPKLCNWACALNETGLNAAKSFLERFSRELEQLDLTVLLRFEPFEDMIKEKLDAKPELFLSIGLSVAEYLKQAPPHDTRLFIWALEEHRDHYVHFQSILDEYFDVMDGRYSIIQKTNEIKNNSPIKNRVRKKKQKEPKIVFPVQGAMYHGRGGVTSQEDHEFLEDEPFDPFHVPSHLQEQVADFELQYNSTRHRGRNDVLENIRDSTEEALYNYFAQILEASGPLDPENPLLVGELDNFPPDAQNSIRDAGGLQTFLLQSRHFIRVGSCIALAKNAATLQQAEGGAGLDQLDDFEYHDMNAVSPYTHASAFTSYSPGYFSATNGSEWIPNTSHNYMYPPAPPPDVTHSFTQPAVTESGLSSEVANIDTQQLSPSLVSVDEEVDLYSSEDNIVVEENGPSTSSVADEETVLFGPTAVQVPQETRRSVAVNTELHERFEKQLGDINKMQKSIGSMEEQIEKISSGCEKVDVEDLTDLKDEIQKITANIQVTNTELSLFQQKLEEEVKKDQKEKKANQEVLKSLKVKREQLMEEQKSLAHKLRETKANYDTVLSDFLGSSNRIAAEKSSLEGKIQSCKTQLSLATRRSHIAQTLYQENIDQEKSRRRITEQPFFGTNNLPEAPAPSGTRGNPVPSSSHSPPLYVQPSAAEAGATAALVQHKRPDRNVEHAGSTVFDKVMEQLTAMFPHHTRSHLMKFIHEFRSSNGGTLTSVPSQEMVGGVAQLILESQERQNSTTLTSVGSVAQSTTPPPPVWQKPELQEAVPKKALNTEDPCIICHEDMVPHETCVLDCRHSFHSQCIKPWLKGHNTCPTCRVHILLQEDFPALSTKRRKAP</sequence>
<feature type="compositionally biased region" description="Low complexity" evidence="13">
    <location>
        <begin position="428"/>
        <end position="445"/>
    </location>
</feature>
<dbReference type="GeneTree" id="ENSGT00940000154465"/>
<dbReference type="RefSeq" id="XP_029704354.1">
    <property type="nucleotide sequence ID" value="XM_029848494.1"/>
</dbReference>
<dbReference type="CTD" id="7267"/>
<dbReference type="PROSITE" id="PS50089">
    <property type="entry name" value="ZF_RING_2"/>
    <property type="match status" value="1"/>
</dbReference>
<dbReference type="GeneID" id="105417445"/>
<evidence type="ECO:0000259" key="14">
    <source>
        <dbReference type="PROSITE" id="PS50089"/>
    </source>
</evidence>
<reference evidence="15" key="3">
    <citation type="submission" date="2025-09" db="UniProtKB">
        <authorList>
            <consortium name="Ensembl"/>
        </authorList>
    </citation>
    <scope>IDENTIFICATION</scope>
</reference>
<proteinExistence type="predicted"/>
<evidence type="ECO:0000256" key="13">
    <source>
        <dbReference type="SAM" id="MobiDB-lite"/>
    </source>
</evidence>
<comment type="catalytic activity">
    <reaction evidence="1">
        <text>S-ubiquitinyl-[E2 ubiquitin-conjugating enzyme]-L-cysteine + [acceptor protein]-L-lysine = [E2 ubiquitin-conjugating enzyme]-L-cysteine + N(6)-ubiquitinyl-[acceptor protein]-L-lysine.</text>
        <dbReference type="EC" id="2.3.2.27"/>
    </reaction>
</comment>
<evidence type="ECO:0000313" key="15">
    <source>
        <dbReference type="Ensembl" id="ENSTRUP00000015896.3"/>
    </source>
</evidence>
<evidence type="ECO:0000256" key="11">
    <source>
        <dbReference type="PROSITE-ProRule" id="PRU00339"/>
    </source>
</evidence>
<keyword evidence="16" id="KW-1185">Reference proteome</keyword>
<dbReference type="InterPro" id="IPR013083">
    <property type="entry name" value="Znf_RING/FYVE/PHD"/>
</dbReference>
<dbReference type="SUPFAM" id="SSF48452">
    <property type="entry name" value="TPR-like"/>
    <property type="match status" value="1"/>
</dbReference>
<comment type="pathway">
    <text evidence="3">Protein modification; protein ubiquitination.</text>
</comment>
<dbReference type="Gene3D" id="1.25.40.10">
    <property type="entry name" value="Tetratricopeptide repeat domain"/>
    <property type="match status" value="1"/>
</dbReference>
<feature type="compositionally biased region" description="Polar residues" evidence="13">
    <location>
        <begin position="408"/>
        <end position="427"/>
    </location>
</feature>
<dbReference type="InterPro" id="IPR043866">
    <property type="entry name" value="TTC3/DZIP3_dom"/>
</dbReference>
<dbReference type="SUPFAM" id="SSF57850">
    <property type="entry name" value="RING/U-box"/>
    <property type="match status" value="1"/>
</dbReference>
<dbReference type="InterPro" id="IPR056872">
    <property type="entry name" value="TTC3/DZIP3-like_helical"/>
</dbReference>
<keyword evidence="9" id="KW-0862">Zinc</keyword>
<evidence type="ECO:0000256" key="12">
    <source>
        <dbReference type="SAM" id="Coils"/>
    </source>
</evidence>
<protein>
    <recommendedName>
        <fullName evidence="4">RING-type E3 ubiquitin transferase</fullName>
        <ecNumber evidence="4">2.3.2.27</ecNumber>
    </recommendedName>
</protein>
<reference evidence="15" key="2">
    <citation type="submission" date="2025-08" db="UniProtKB">
        <authorList>
            <consortium name="Ensembl"/>
        </authorList>
    </citation>
    <scope>IDENTIFICATION</scope>
</reference>
<feature type="compositionally biased region" description="Polar residues" evidence="13">
    <location>
        <begin position="476"/>
        <end position="497"/>
    </location>
</feature>
<keyword evidence="12" id="KW-0175">Coiled coil</keyword>
<dbReference type="Ensembl" id="ENSTRUT00000015966.3">
    <property type="protein sequence ID" value="ENSTRUP00000015896.3"/>
    <property type="gene ID" value="ENSTRUG00000006492.3"/>
</dbReference>
<dbReference type="PANTHER" id="PTHR17550">
    <property type="entry name" value="E3 UBIQUITIN-PROTEIN LIGASE TTC3"/>
    <property type="match status" value="1"/>
</dbReference>
<dbReference type="InterPro" id="IPR056871">
    <property type="entry name" value="WH_TTC3"/>
</dbReference>
<dbReference type="HOGENOM" id="CLU_001829_0_0_1"/>
<evidence type="ECO:0000256" key="7">
    <source>
        <dbReference type="ARBA" id="ARBA00022723"/>
    </source>
</evidence>
<dbReference type="InterPro" id="IPR011990">
    <property type="entry name" value="TPR-like_helical_dom_sf"/>
</dbReference>
<dbReference type="OMA" id="CEDVRAK"/>
<dbReference type="GO" id="GO:0016567">
    <property type="term" value="P:protein ubiquitination"/>
    <property type="evidence" value="ECO:0007669"/>
    <property type="project" value="UniProtKB-UniPathway"/>
</dbReference>
<feature type="coiled-coil region" evidence="12">
    <location>
        <begin position="1402"/>
        <end position="1475"/>
    </location>
</feature>
<dbReference type="SMART" id="SM00028">
    <property type="entry name" value="TPR"/>
    <property type="match status" value="3"/>
</dbReference>
<feature type="domain" description="RING-type" evidence="14">
    <location>
        <begin position="1701"/>
        <end position="1741"/>
    </location>
</feature>
<organism evidence="15 16">
    <name type="scientific">Takifugu rubripes</name>
    <name type="common">Japanese pufferfish</name>
    <name type="synonym">Fugu rubripes</name>
    <dbReference type="NCBI Taxonomy" id="31033"/>
    <lineage>
        <taxon>Eukaryota</taxon>
        <taxon>Metazoa</taxon>
        <taxon>Chordata</taxon>
        <taxon>Craniata</taxon>
        <taxon>Vertebrata</taxon>
        <taxon>Euteleostomi</taxon>
        <taxon>Actinopterygii</taxon>
        <taxon>Neopterygii</taxon>
        <taxon>Teleostei</taxon>
        <taxon>Neoteleostei</taxon>
        <taxon>Acanthomorphata</taxon>
        <taxon>Eupercaria</taxon>
        <taxon>Tetraodontiformes</taxon>
        <taxon>Tetradontoidea</taxon>
        <taxon>Tetraodontidae</taxon>
        <taxon>Takifugu</taxon>
    </lineage>
</organism>
<dbReference type="Proteomes" id="UP000005226">
    <property type="component" value="Chromosome 15"/>
</dbReference>
<evidence type="ECO:0000256" key="5">
    <source>
        <dbReference type="ARBA" id="ARBA00022490"/>
    </source>
</evidence>
<feature type="compositionally biased region" description="Basic and acidic residues" evidence="13">
    <location>
        <begin position="504"/>
        <end position="516"/>
    </location>
</feature>
<reference evidence="15 16" key="1">
    <citation type="journal article" date="2011" name="Genome Biol. Evol.">
        <title>Integration of the genetic map and genome assembly of fugu facilitates insights into distinct features of genome evolution in teleosts and mammals.</title>
        <authorList>
            <person name="Kai W."/>
            <person name="Kikuchi K."/>
            <person name="Tohari S."/>
            <person name="Chew A.K."/>
            <person name="Tay A."/>
            <person name="Fujiwara A."/>
            <person name="Hosoya S."/>
            <person name="Suetake H."/>
            <person name="Naruse K."/>
            <person name="Brenner S."/>
            <person name="Suzuki Y."/>
            <person name="Venkatesh B."/>
        </authorList>
    </citation>
    <scope>NUCLEOTIDE SEQUENCE [LARGE SCALE GENOMIC DNA]</scope>
</reference>
<gene>
    <name evidence="15" type="primary">ttc3</name>
</gene>
<evidence type="ECO:0000256" key="9">
    <source>
        <dbReference type="ARBA" id="ARBA00022833"/>
    </source>
</evidence>
<dbReference type="Pfam" id="PF13639">
    <property type="entry name" value="zf-RING_2"/>
    <property type="match status" value="1"/>
</dbReference>
<dbReference type="GO" id="GO:0005737">
    <property type="term" value="C:cytoplasm"/>
    <property type="evidence" value="ECO:0007669"/>
    <property type="project" value="UniProtKB-SubCell"/>
</dbReference>
<dbReference type="eggNOG" id="KOG0800">
    <property type="taxonomic scope" value="Eukaryota"/>
</dbReference>
<dbReference type="Pfam" id="PF24812">
    <property type="entry name" value="WHD_TTC3"/>
    <property type="match status" value="1"/>
</dbReference>
<evidence type="ECO:0000256" key="10">
    <source>
        <dbReference type="PROSITE-ProRule" id="PRU00175"/>
    </source>
</evidence>
<dbReference type="CDD" id="cd16481">
    <property type="entry name" value="RING-H2_TTC3"/>
    <property type="match status" value="1"/>
</dbReference>
<evidence type="ECO:0000256" key="4">
    <source>
        <dbReference type="ARBA" id="ARBA00012483"/>
    </source>
</evidence>
<keyword evidence="11" id="KW-0802">TPR repeat</keyword>
<dbReference type="Gene3D" id="3.30.40.10">
    <property type="entry name" value="Zinc/RING finger domain, C3HC4 (zinc finger)"/>
    <property type="match status" value="1"/>
</dbReference>
<dbReference type="SMART" id="SM00184">
    <property type="entry name" value="RING"/>
    <property type="match status" value="1"/>
</dbReference>
<feature type="region of interest" description="Disordered" evidence="13">
    <location>
        <begin position="391"/>
        <end position="516"/>
    </location>
</feature>
<dbReference type="PROSITE" id="PS50005">
    <property type="entry name" value="TPR"/>
    <property type="match status" value="1"/>
</dbReference>
<keyword evidence="7" id="KW-0479">Metal-binding</keyword>
<dbReference type="InParanoid" id="H2SU09"/>
<comment type="subcellular location">
    <subcellularLocation>
        <location evidence="2">Cytoplasm</location>
    </subcellularLocation>
</comment>
<dbReference type="EC" id="2.3.2.27" evidence="4"/>
<dbReference type="Pfam" id="PF19179">
    <property type="entry name" value="TTC3_DZIP3_dom"/>
    <property type="match status" value="1"/>
</dbReference>
<evidence type="ECO:0000256" key="1">
    <source>
        <dbReference type="ARBA" id="ARBA00000900"/>
    </source>
</evidence>
<name>H2SU09_TAKRU</name>
<dbReference type="GO" id="GO:0008270">
    <property type="term" value="F:zinc ion binding"/>
    <property type="evidence" value="ECO:0007669"/>
    <property type="project" value="UniProtKB-KW"/>
</dbReference>